<dbReference type="Proteomes" id="UP001295469">
    <property type="component" value="Chromosome C07"/>
</dbReference>
<dbReference type="PaxDb" id="3708-A0A078GPJ6"/>
<evidence type="ECO:0000313" key="3">
    <source>
        <dbReference type="EMBL" id="CDY28480.1"/>
    </source>
</evidence>
<evidence type="ECO:0000256" key="1">
    <source>
        <dbReference type="SAM" id="MobiDB-lite"/>
    </source>
</evidence>
<proteinExistence type="predicted"/>
<reference evidence="3" key="2">
    <citation type="submission" date="2014-06" db="EMBL/GenBank/DDBJ databases">
        <authorList>
            <person name="Genoscope - CEA"/>
        </authorList>
    </citation>
    <scope>NUCLEOTIDE SEQUENCE</scope>
</reference>
<feature type="region of interest" description="Disordered" evidence="1">
    <location>
        <begin position="1"/>
        <end position="21"/>
    </location>
</feature>
<dbReference type="Gramene" id="CDY28480">
    <property type="protein sequence ID" value="CDY28480"/>
    <property type="gene ID" value="GSBRNA2T00040372001"/>
</dbReference>
<evidence type="ECO:0000313" key="4">
    <source>
        <dbReference type="Proteomes" id="UP000028999"/>
    </source>
</evidence>
<name>A0A078GPJ6_BRANA</name>
<feature type="compositionally biased region" description="Basic and acidic residues" evidence="1">
    <location>
        <begin position="10"/>
        <end position="20"/>
    </location>
</feature>
<gene>
    <name evidence="3" type="primary">BnaC07g13080D</name>
    <name evidence="2" type="ORF">DARMORV10_C07P20330.1</name>
    <name evidence="3" type="ORF">GSBRNA2T00040372001</name>
</gene>
<reference evidence="2" key="3">
    <citation type="submission" date="2021-01" db="EMBL/GenBank/DDBJ databases">
        <authorList>
            <consortium name="Genoscope - CEA"/>
            <person name="William W."/>
        </authorList>
    </citation>
    <scope>NUCLEOTIDE SEQUENCE</scope>
</reference>
<protein>
    <submittedName>
        <fullName evidence="2">(rape) hypothetical protein</fullName>
    </submittedName>
    <submittedName>
        <fullName evidence="3">BnaC07g13080D protein</fullName>
    </submittedName>
</protein>
<dbReference type="EMBL" id="HG994371">
    <property type="protein sequence ID" value="CAF1977349.1"/>
    <property type="molecule type" value="Genomic_DNA"/>
</dbReference>
<accession>A0A078GPJ6</accession>
<organism evidence="3 4">
    <name type="scientific">Brassica napus</name>
    <name type="common">Rape</name>
    <dbReference type="NCBI Taxonomy" id="3708"/>
    <lineage>
        <taxon>Eukaryota</taxon>
        <taxon>Viridiplantae</taxon>
        <taxon>Streptophyta</taxon>
        <taxon>Embryophyta</taxon>
        <taxon>Tracheophyta</taxon>
        <taxon>Spermatophyta</taxon>
        <taxon>Magnoliopsida</taxon>
        <taxon>eudicotyledons</taxon>
        <taxon>Gunneridae</taxon>
        <taxon>Pentapetalae</taxon>
        <taxon>rosids</taxon>
        <taxon>malvids</taxon>
        <taxon>Brassicales</taxon>
        <taxon>Brassicaceae</taxon>
        <taxon>Brassiceae</taxon>
        <taxon>Brassica</taxon>
    </lineage>
</organism>
<dbReference type="EMBL" id="LK032220">
    <property type="protein sequence ID" value="CDY28480.1"/>
    <property type="molecule type" value="Genomic_DNA"/>
</dbReference>
<keyword evidence="4" id="KW-1185">Reference proteome</keyword>
<evidence type="ECO:0000313" key="2">
    <source>
        <dbReference type="EMBL" id="CAF1977349.1"/>
    </source>
</evidence>
<dbReference type="Proteomes" id="UP000028999">
    <property type="component" value="Unassembled WGS sequence"/>
</dbReference>
<dbReference type="AlphaFoldDB" id="A0A078GPJ6"/>
<reference evidence="3 4" key="1">
    <citation type="journal article" date="2014" name="Science">
        <title>Plant genetics. Early allopolyploid evolution in the post-Neolithic Brassica napus oilseed genome.</title>
        <authorList>
            <person name="Chalhoub B."/>
            <person name="Denoeud F."/>
            <person name="Liu S."/>
            <person name="Parkin I.A."/>
            <person name="Tang H."/>
            <person name="Wang X."/>
            <person name="Chiquet J."/>
            <person name="Belcram H."/>
            <person name="Tong C."/>
            <person name="Samans B."/>
            <person name="Correa M."/>
            <person name="Da Silva C."/>
            <person name="Just J."/>
            <person name="Falentin C."/>
            <person name="Koh C.S."/>
            <person name="Le Clainche I."/>
            <person name="Bernard M."/>
            <person name="Bento P."/>
            <person name="Noel B."/>
            <person name="Labadie K."/>
            <person name="Alberti A."/>
            <person name="Charles M."/>
            <person name="Arnaud D."/>
            <person name="Guo H."/>
            <person name="Daviaud C."/>
            <person name="Alamery S."/>
            <person name="Jabbari K."/>
            <person name="Zhao M."/>
            <person name="Edger P.P."/>
            <person name="Chelaifa H."/>
            <person name="Tack D."/>
            <person name="Lassalle G."/>
            <person name="Mestiri I."/>
            <person name="Schnel N."/>
            <person name="Le Paslier M.C."/>
            <person name="Fan G."/>
            <person name="Renault V."/>
            <person name="Bayer P.E."/>
            <person name="Golicz A.A."/>
            <person name="Manoli S."/>
            <person name="Lee T.H."/>
            <person name="Thi V.H."/>
            <person name="Chalabi S."/>
            <person name="Hu Q."/>
            <person name="Fan C."/>
            <person name="Tollenaere R."/>
            <person name="Lu Y."/>
            <person name="Battail C."/>
            <person name="Shen J."/>
            <person name="Sidebottom C.H."/>
            <person name="Wang X."/>
            <person name="Canaguier A."/>
            <person name="Chauveau A."/>
            <person name="Berard A."/>
            <person name="Deniot G."/>
            <person name="Guan M."/>
            <person name="Liu Z."/>
            <person name="Sun F."/>
            <person name="Lim Y.P."/>
            <person name="Lyons E."/>
            <person name="Town C.D."/>
            <person name="Bancroft I."/>
            <person name="Wang X."/>
            <person name="Meng J."/>
            <person name="Ma J."/>
            <person name="Pires J.C."/>
            <person name="King G.J."/>
            <person name="Brunel D."/>
            <person name="Delourme R."/>
            <person name="Renard M."/>
            <person name="Aury J.M."/>
            <person name="Adams K.L."/>
            <person name="Batley J."/>
            <person name="Snowdon R.J."/>
            <person name="Tost J."/>
            <person name="Edwards D."/>
            <person name="Zhou Y."/>
            <person name="Hua W."/>
            <person name="Sharpe A.G."/>
            <person name="Paterson A.H."/>
            <person name="Guan C."/>
            <person name="Wincker P."/>
        </authorList>
    </citation>
    <scope>NUCLEOTIDE SEQUENCE [LARGE SCALE GENOMIC DNA]</scope>
    <source>
        <strain evidence="4">cv. Darmor-bzh</strain>
    </source>
</reference>
<sequence length="59" mass="6826">MKQSRQIKTRANEPKEEKVGEITAAGGDLKQDPNFFSLSLRWKRPQTRSVMLTPFFCNL</sequence>